<accession>A0A3G5AAV1</accession>
<gene>
    <name evidence="1" type="ORF">Hyperionvirus20_20</name>
</gene>
<organism evidence="1">
    <name type="scientific">Hyperionvirus sp</name>
    <dbReference type="NCBI Taxonomy" id="2487770"/>
    <lineage>
        <taxon>Viruses</taxon>
        <taxon>Varidnaviria</taxon>
        <taxon>Bamfordvirae</taxon>
        <taxon>Nucleocytoviricota</taxon>
        <taxon>Megaviricetes</taxon>
        <taxon>Imitervirales</taxon>
        <taxon>Mimiviridae</taxon>
        <taxon>Klosneuvirinae</taxon>
    </lineage>
</organism>
<protein>
    <submittedName>
        <fullName evidence="1">Uncharacterized protein</fullName>
    </submittedName>
</protein>
<name>A0A3G5AAV1_9VIRU</name>
<sequence>MCNLALSSFSSNIGTTISSGPRSMVVSVLKIVRYFLSTIIARAYWDLFWSIFREHGSKVINFDSNPSESLVCTRSKIFSASGSFLYVRRMHITRTRLYVEKNCLSSMVSNGLVSVKPTKNGFMNSLSFRAILSGPELISFIDKSSCVIPKSISFDSIVVVIGYNICYCLYSI</sequence>
<evidence type="ECO:0000313" key="1">
    <source>
        <dbReference type="EMBL" id="AYV84242.1"/>
    </source>
</evidence>
<dbReference type="EMBL" id="MK072402">
    <property type="protein sequence ID" value="AYV84242.1"/>
    <property type="molecule type" value="Genomic_DNA"/>
</dbReference>
<proteinExistence type="predicted"/>
<reference evidence="1" key="1">
    <citation type="submission" date="2018-10" db="EMBL/GenBank/DDBJ databases">
        <title>Hidden diversity of soil giant viruses.</title>
        <authorList>
            <person name="Schulz F."/>
            <person name="Alteio L."/>
            <person name="Goudeau D."/>
            <person name="Ryan E.M."/>
            <person name="Malmstrom R.R."/>
            <person name="Blanchard J."/>
            <person name="Woyke T."/>
        </authorList>
    </citation>
    <scope>NUCLEOTIDE SEQUENCE</scope>
    <source>
        <strain evidence="1">HYV1</strain>
    </source>
</reference>